<reference evidence="3" key="2">
    <citation type="submission" date="2014-03" db="EMBL/GenBank/DDBJ databases">
        <authorList>
            <person name="Urmite Genomes"/>
        </authorList>
    </citation>
    <scope>NUCLEOTIDE SEQUENCE</scope>
    <source>
        <strain evidence="3">DSM 44829</strain>
    </source>
</reference>
<evidence type="ECO:0000313" key="4">
    <source>
        <dbReference type="Proteomes" id="UP000028870"/>
    </source>
</evidence>
<evidence type="ECO:0000259" key="2">
    <source>
        <dbReference type="Pfam" id="PF09990"/>
    </source>
</evidence>
<dbReference type="RefSeq" id="WP_024451174.1">
    <property type="nucleotide sequence ID" value="NZ_CCBB010000003.1"/>
</dbReference>
<dbReference type="Pfam" id="PF09990">
    <property type="entry name" value="DUF2231"/>
    <property type="match status" value="1"/>
</dbReference>
<sequence length="161" mass="16616">MSTIGGLPAHVLLVHLVVALAPLAGLLLMLCAVWPAARRRAVWLAVGLSVAVAALTPLTIDAGEWLQDRLGAPPDVAVHARLGDSMSYVAVALVVGAVLVAGIHLWERFRTPTRLAVRIAVAAVTVLIGVGSVIQVYRIGDSGARAAWADQIAATAPADPS</sequence>
<feature type="transmembrane region" description="Helical" evidence="1">
    <location>
        <begin position="41"/>
        <end position="60"/>
    </location>
</feature>
<feature type="transmembrane region" description="Helical" evidence="1">
    <location>
        <begin position="12"/>
        <end position="34"/>
    </location>
</feature>
<keyword evidence="1" id="KW-0472">Membrane</keyword>
<keyword evidence="1" id="KW-1133">Transmembrane helix</keyword>
<evidence type="ECO:0000313" key="3">
    <source>
        <dbReference type="EMBL" id="CDO10438.1"/>
    </source>
</evidence>
<dbReference type="OrthoDB" id="4948879at2"/>
<name>W9AY26_MYCCO</name>
<gene>
    <name evidence="3" type="ORF">BN977_05271</name>
</gene>
<evidence type="ECO:0000256" key="1">
    <source>
        <dbReference type="SAM" id="Phobius"/>
    </source>
</evidence>
<comment type="caution">
    <text evidence="3">The sequence shown here is derived from an EMBL/GenBank/DDBJ whole genome shotgun (WGS) entry which is preliminary data.</text>
</comment>
<dbReference type="EMBL" id="CCBB010000003">
    <property type="protein sequence ID" value="CDO10438.1"/>
    <property type="molecule type" value="Genomic_DNA"/>
</dbReference>
<dbReference type="AlphaFoldDB" id="W9AY26"/>
<proteinExistence type="predicted"/>
<dbReference type="eggNOG" id="ENOG5032TXC">
    <property type="taxonomic scope" value="Bacteria"/>
</dbReference>
<dbReference type="InterPro" id="IPR019251">
    <property type="entry name" value="DUF2231_TM"/>
</dbReference>
<feature type="transmembrane region" description="Helical" evidence="1">
    <location>
        <begin position="115"/>
        <end position="137"/>
    </location>
</feature>
<accession>W9AY26</accession>
<protein>
    <recommendedName>
        <fullName evidence="2">DUF2231 domain-containing protein</fullName>
    </recommendedName>
</protein>
<keyword evidence="1" id="KW-0812">Transmembrane</keyword>
<dbReference type="STRING" id="258533.BN977_05271"/>
<dbReference type="Proteomes" id="UP000028870">
    <property type="component" value="Unassembled WGS sequence"/>
</dbReference>
<reference evidence="3" key="1">
    <citation type="submission" date="2014-03" db="EMBL/GenBank/DDBJ databases">
        <title>Draft Genome Sequence of Mycobacterium cosmeticum DSM 44829.</title>
        <authorList>
            <person name="Croce O."/>
            <person name="Robert C."/>
            <person name="Raoult D."/>
            <person name="Drancourt M."/>
        </authorList>
    </citation>
    <scope>NUCLEOTIDE SEQUENCE [LARGE SCALE GENOMIC DNA]</scope>
    <source>
        <strain evidence="3">DSM 44829</strain>
    </source>
</reference>
<keyword evidence="4" id="KW-1185">Reference proteome</keyword>
<feature type="domain" description="DUF2231" evidence="2">
    <location>
        <begin position="6"/>
        <end position="154"/>
    </location>
</feature>
<feature type="transmembrane region" description="Helical" evidence="1">
    <location>
        <begin position="86"/>
        <end position="106"/>
    </location>
</feature>
<organism evidence="3 4">
    <name type="scientific">Mycolicibacterium cosmeticum</name>
    <dbReference type="NCBI Taxonomy" id="258533"/>
    <lineage>
        <taxon>Bacteria</taxon>
        <taxon>Bacillati</taxon>
        <taxon>Actinomycetota</taxon>
        <taxon>Actinomycetes</taxon>
        <taxon>Mycobacteriales</taxon>
        <taxon>Mycobacteriaceae</taxon>
        <taxon>Mycolicibacterium</taxon>
    </lineage>
</organism>